<dbReference type="AlphaFoldDB" id="A0A0P1H8A2"/>
<reference evidence="2 3" key="1">
    <citation type="submission" date="2015-09" db="EMBL/GenBank/DDBJ databases">
        <authorList>
            <consortium name="Swine Surveillance"/>
        </authorList>
    </citation>
    <scope>NUCLEOTIDE SEQUENCE [LARGE SCALE GENOMIC DNA]</scope>
    <source>
        <strain evidence="2 3">CECT 8399</strain>
    </source>
</reference>
<sequence length="244" mass="27395">MLKSCGLGSARSPAATSSHRPFSSTTGGHRMTFHQVLPFSPFLDIYCMPRRHLDNWQPRGAALYAFHADDRVYLGESADLASRLMDSLREQGFGDTIICIILNPHRFPSRDARLELEKLCISALHTLLWGHGTPLSLTNKRDVVLLEDVAWNADRPEGISIAICIARTILHAFGMPSAWFDLPCRWALYTISPVLLARHNRKIKPLFLKRAASLRQGIFDQALALSGSPRHCLKAQFAQFYAEE</sequence>
<accession>A0A0P1H8A2</accession>
<evidence type="ECO:0000256" key="1">
    <source>
        <dbReference type="SAM" id="MobiDB-lite"/>
    </source>
</evidence>
<evidence type="ECO:0000313" key="2">
    <source>
        <dbReference type="EMBL" id="CUH99342.1"/>
    </source>
</evidence>
<dbReference type="Proteomes" id="UP000051326">
    <property type="component" value="Unassembled WGS sequence"/>
</dbReference>
<dbReference type="EMBL" id="CYSR01000011">
    <property type="protein sequence ID" value="CUH99342.1"/>
    <property type="molecule type" value="Genomic_DNA"/>
</dbReference>
<protein>
    <recommendedName>
        <fullName evidence="4">GIY-YIG domain-containing protein</fullName>
    </recommendedName>
</protein>
<organism evidence="2 3">
    <name type="scientific">Leisingera aquaemixtae</name>
    <dbReference type="NCBI Taxonomy" id="1396826"/>
    <lineage>
        <taxon>Bacteria</taxon>
        <taxon>Pseudomonadati</taxon>
        <taxon>Pseudomonadota</taxon>
        <taxon>Alphaproteobacteria</taxon>
        <taxon>Rhodobacterales</taxon>
        <taxon>Roseobacteraceae</taxon>
        <taxon>Leisingera</taxon>
    </lineage>
</organism>
<evidence type="ECO:0000313" key="3">
    <source>
        <dbReference type="Proteomes" id="UP000051326"/>
    </source>
</evidence>
<evidence type="ECO:0008006" key="4">
    <source>
        <dbReference type="Google" id="ProtNLM"/>
    </source>
</evidence>
<feature type="compositionally biased region" description="Polar residues" evidence="1">
    <location>
        <begin position="14"/>
        <end position="26"/>
    </location>
</feature>
<gene>
    <name evidence="2" type="ORF">PHA8399_01460</name>
</gene>
<name>A0A0P1H8A2_9RHOB</name>
<feature type="region of interest" description="Disordered" evidence="1">
    <location>
        <begin position="1"/>
        <end position="26"/>
    </location>
</feature>
<proteinExistence type="predicted"/>